<evidence type="ECO:0000259" key="5">
    <source>
        <dbReference type="Pfam" id="PF25967"/>
    </source>
</evidence>
<dbReference type="InterPro" id="IPR006143">
    <property type="entry name" value="RND_pump_MFP"/>
</dbReference>
<accession>A0ABT5DVV4</accession>
<proteinExistence type="inferred from homology"/>
<dbReference type="Gene3D" id="1.10.287.470">
    <property type="entry name" value="Helix hairpin bin"/>
    <property type="match status" value="1"/>
</dbReference>
<feature type="domain" description="CusB-like beta-barrel" evidence="4">
    <location>
        <begin position="245"/>
        <end position="319"/>
    </location>
</feature>
<dbReference type="Gene3D" id="2.40.30.170">
    <property type="match status" value="1"/>
</dbReference>
<dbReference type="Proteomes" id="UP001221686">
    <property type="component" value="Unassembled WGS sequence"/>
</dbReference>
<comment type="similarity">
    <text evidence="1">Belongs to the membrane fusion protein (MFP) (TC 8.A.1) family.</text>
</comment>
<name>A0ABT5DVV4_9BACT</name>
<dbReference type="NCBIfam" id="TIGR01730">
    <property type="entry name" value="RND_mfp"/>
    <property type="match status" value="1"/>
</dbReference>
<dbReference type="SUPFAM" id="SSF111369">
    <property type="entry name" value="HlyD-like secretion proteins"/>
    <property type="match status" value="1"/>
</dbReference>
<dbReference type="InterPro" id="IPR058792">
    <property type="entry name" value="Beta-barrel_RND_2"/>
</dbReference>
<keyword evidence="8" id="KW-1185">Reference proteome</keyword>
<feature type="region of interest" description="Disordered" evidence="3">
    <location>
        <begin position="22"/>
        <end position="47"/>
    </location>
</feature>
<dbReference type="Pfam" id="PF25967">
    <property type="entry name" value="RND-MFP_C"/>
    <property type="match status" value="1"/>
</dbReference>
<dbReference type="InterPro" id="IPR058647">
    <property type="entry name" value="BSH_CzcB-like"/>
</dbReference>
<dbReference type="PANTHER" id="PTHR30097">
    <property type="entry name" value="CATION EFFLUX SYSTEM PROTEIN CUSB"/>
    <property type="match status" value="1"/>
</dbReference>
<feature type="compositionally biased region" description="Polar residues" evidence="3">
    <location>
        <begin position="30"/>
        <end position="42"/>
    </location>
</feature>
<comment type="caution">
    <text evidence="7">The sequence shown here is derived from an EMBL/GenBank/DDBJ whole genome shotgun (WGS) entry which is preliminary data.</text>
</comment>
<dbReference type="InterPro" id="IPR051909">
    <property type="entry name" value="MFP_Cation_Efflux"/>
</dbReference>
<evidence type="ECO:0000313" key="7">
    <source>
        <dbReference type="EMBL" id="MDC0716551.1"/>
    </source>
</evidence>
<evidence type="ECO:0000259" key="4">
    <source>
        <dbReference type="Pfam" id="PF25954"/>
    </source>
</evidence>
<dbReference type="RefSeq" id="WP_272085043.1">
    <property type="nucleotide sequence ID" value="NZ_JAQNDL010000001.1"/>
</dbReference>
<feature type="domain" description="CzcB-like barrel-sandwich hybrid" evidence="6">
    <location>
        <begin position="83"/>
        <end position="239"/>
    </location>
</feature>
<evidence type="ECO:0000256" key="3">
    <source>
        <dbReference type="SAM" id="MobiDB-lite"/>
    </source>
</evidence>
<feature type="domain" description="Multidrug resistance protein MdtA-like C-terminal permuted SH3" evidence="5">
    <location>
        <begin position="326"/>
        <end position="380"/>
    </location>
</feature>
<dbReference type="Pfam" id="PF25973">
    <property type="entry name" value="BSH_CzcB"/>
    <property type="match status" value="1"/>
</dbReference>
<evidence type="ECO:0000313" key="8">
    <source>
        <dbReference type="Proteomes" id="UP001221686"/>
    </source>
</evidence>
<evidence type="ECO:0000256" key="2">
    <source>
        <dbReference type="ARBA" id="ARBA00022448"/>
    </source>
</evidence>
<evidence type="ECO:0000259" key="6">
    <source>
        <dbReference type="Pfam" id="PF25973"/>
    </source>
</evidence>
<evidence type="ECO:0000256" key="1">
    <source>
        <dbReference type="ARBA" id="ARBA00009477"/>
    </source>
</evidence>
<reference evidence="7 8" key="1">
    <citation type="submission" date="2022-11" db="EMBL/GenBank/DDBJ databases">
        <title>Minimal conservation of predation-associated metabolite biosynthetic gene clusters underscores biosynthetic potential of Myxococcota including descriptions for ten novel species: Archangium lansinium sp. nov., Myxococcus landrumus sp. nov., Nannocystis bai.</title>
        <authorList>
            <person name="Ahearne A."/>
            <person name="Stevens C."/>
            <person name="Dowd S."/>
        </authorList>
    </citation>
    <scope>NUCLEOTIDE SEQUENCE [LARGE SCALE GENOMIC DNA]</scope>
    <source>
        <strain evidence="7 8">BB15-2</strain>
    </source>
</reference>
<sequence length="388" mass="41323">MTTRAWLVMLAAGWLGPCQPRAPQRETAAVSATSPQPGQPTQIELPPDSPMLQAVRIGEVTARELPSDEVVSPAQIEIDPSRLSHVLLPVTGRVRAVEVRVGDHVRAGQRLLELDSPEADAAIAHFEQAGADVLAARAGLAKANADRARVLGLFQHDAVARKEVDNVEAAHAEARAQLVRSTADRKQARRRLELLGLRVGDPRDTIAVEAPISGTVLELHVAPGEFHSDTAQPLMTIADLSAVLVTADVPENLVRLVTLGESMQLELGAYPGETFAARVVRIADTVEPKTRTIKVQAALPNPEGRLRPEMFGRVRHARASAAMPAVPQSAVLHRDGGDVVLVERGAGSFEVRPVTIGARSGEWLGLTEGGKVGDKVVIDGGLLLLPPE</sequence>
<protein>
    <submittedName>
        <fullName evidence="7">Efflux RND transporter periplasmic adaptor subunit</fullName>
    </submittedName>
</protein>
<dbReference type="InterPro" id="IPR058627">
    <property type="entry name" value="MdtA-like_C"/>
</dbReference>
<gene>
    <name evidence="7" type="ORF">POL25_06590</name>
</gene>
<dbReference type="Gene3D" id="2.40.420.20">
    <property type="match status" value="1"/>
</dbReference>
<dbReference type="EMBL" id="JAQNDL010000001">
    <property type="protein sequence ID" value="MDC0716551.1"/>
    <property type="molecule type" value="Genomic_DNA"/>
</dbReference>
<keyword evidence="2" id="KW-0813">Transport</keyword>
<organism evidence="7 8">
    <name type="scientific">Nannocystis bainbridge</name>
    <dbReference type="NCBI Taxonomy" id="2995303"/>
    <lineage>
        <taxon>Bacteria</taxon>
        <taxon>Pseudomonadati</taxon>
        <taxon>Myxococcota</taxon>
        <taxon>Polyangia</taxon>
        <taxon>Nannocystales</taxon>
        <taxon>Nannocystaceae</taxon>
        <taxon>Nannocystis</taxon>
    </lineage>
</organism>
<dbReference type="PANTHER" id="PTHR30097:SF4">
    <property type="entry name" value="SLR6042 PROTEIN"/>
    <property type="match status" value="1"/>
</dbReference>
<dbReference type="Pfam" id="PF25954">
    <property type="entry name" value="Beta-barrel_RND_2"/>
    <property type="match status" value="1"/>
</dbReference>
<dbReference type="Gene3D" id="2.40.50.100">
    <property type="match status" value="1"/>
</dbReference>